<dbReference type="EnsemblMetazoa" id="PPAI010595-RA">
    <property type="protein sequence ID" value="PPAI010595-PA"/>
    <property type="gene ID" value="PPAI010595"/>
</dbReference>
<name>A0A1B0DQ05_PHLPP</name>
<dbReference type="Proteomes" id="UP000092462">
    <property type="component" value="Unassembled WGS sequence"/>
</dbReference>
<evidence type="ECO:0000313" key="2">
    <source>
        <dbReference type="Proteomes" id="UP000092462"/>
    </source>
</evidence>
<dbReference type="EMBL" id="AJVK01018709">
    <property type="status" value="NOT_ANNOTATED_CDS"/>
    <property type="molecule type" value="Genomic_DNA"/>
</dbReference>
<dbReference type="AlphaFoldDB" id="A0A1B0DQ05"/>
<keyword evidence="2" id="KW-1185">Reference proteome</keyword>
<sequence>MAKLGLIFIAVFCFVQIVMCGRIQRDTPTEDQAKSTVDQFQDQLKNFFSEKTWNEFVDSASKFGAEIAKSGQELLNKVQDKAATAPTTAS</sequence>
<protein>
    <submittedName>
        <fullName evidence="1">Uncharacterized protein</fullName>
    </submittedName>
</protein>
<organism evidence="1 2">
    <name type="scientific">Phlebotomus papatasi</name>
    <name type="common">Sandfly</name>
    <dbReference type="NCBI Taxonomy" id="29031"/>
    <lineage>
        <taxon>Eukaryota</taxon>
        <taxon>Metazoa</taxon>
        <taxon>Ecdysozoa</taxon>
        <taxon>Arthropoda</taxon>
        <taxon>Hexapoda</taxon>
        <taxon>Insecta</taxon>
        <taxon>Pterygota</taxon>
        <taxon>Neoptera</taxon>
        <taxon>Endopterygota</taxon>
        <taxon>Diptera</taxon>
        <taxon>Nematocera</taxon>
        <taxon>Psychodoidea</taxon>
        <taxon>Psychodidae</taxon>
        <taxon>Phlebotomus</taxon>
        <taxon>Phlebotomus</taxon>
    </lineage>
</organism>
<accession>A0A1B0DQ05</accession>
<proteinExistence type="predicted"/>
<dbReference type="VEuPathDB" id="VectorBase:PPAI010595"/>
<reference evidence="1" key="1">
    <citation type="submission" date="2022-08" db="UniProtKB">
        <authorList>
            <consortium name="EnsemblMetazoa"/>
        </authorList>
    </citation>
    <scope>IDENTIFICATION</scope>
    <source>
        <strain evidence="1">Israel</strain>
    </source>
</reference>
<evidence type="ECO:0000313" key="1">
    <source>
        <dbReference type="EnsemblMetazoa" id="PPAI010595-PA"/>
    </source>
</evidence>